<reference evidence="1" key="1">
    <citation type="journal article" date="2021" name="bioRxiv">
        <title>Whole Genome Assembly and Annotation of Northern Wild Rice, Zizania palustris L., Supports a Whole Genome Duplication in the Zizania Genus.</title>
        <authorList>
            <person name="Haas M."/>
            <person name="Kono T."/>
            <person name="Macchietto M."/>
            <person name="Millas R."/>
            <person name="McGilp L."/>
            <person name="Shao M."/>
            <person name="Duquette J."/>
            <person name="Hirsch C.N."/>
            <person name="Kimball J."/>
        </authorList>
    </citation>
    <scope>NUCLEOTIDE SEQUENCE</scope>
    <source>
        <tissue evidence="1">Fresh leaf tissue</tissue>
    </source>
</reference>
<dbReference type="GO" id="GO:0030295">
    <property type="term" value="F:protein kinase activator activity"/>
    <property type="evidence" value="ECO:0007669"/>
    <property type="project" value="TreeGrafter"/>
</dbReference>
<reference evidence="1" key="2">
    <citation type="submission" date="2021-02" db="EMBL/GenBank/DDBJ databases">
        <authorList>
            <person name="Kimball J.A."/>
            <person name="Haas M.W."/>
            <person name="Macchietto M."/>
            <person name="Kono T."/>
            <person name="Duquette J."/>
            <person name="Shao M."/>
        </authorList>
    </citation>
    <scope>NUCLEOTIDE SEQUENCE</scope>
    <source>
        <tissue evidence="1">Fresh leaf tissue</tissue>
    </source>
</reference>
<dbReference type="GO" id="GO:0043021">
    <property type="term" value="F:ribonucleoprotein complex binding"/>
    <property type="evidence" value="ECO:0007669"/>
    <property type="project" value="TreeGrafter"/>
</dbReference>
<comment type="caution">
    <text evidence="1">The sequence shown here is derived from an EMBL/GenBank/DDBJ whole genome shotgun (WGS) entry which is preliminary data.</text>
</comment>
<evidence type="ECO:0000313" key="2">
    <source>
        <dbReference type="Proteomes" id="UP000729402"/>
    </source>
</evidence>
<protein>
    <submittedName>
        <fullName evidence="1">Uncharacterized protein</fullName>
    </submittedName>
</protein>
<keyword evidence="2" id="KW-1185">Reference proteome</keyword>
<organism evidence="1 2">
    <name type="scientific">Zizania palustris</name>
    <name type="common">Northern wild rice</name>
    <dbReference type="NCBI Taxonomy" id="103762"/>
    <lineage>
        <taxon>Eukaryota</taxon>
        <taxon>Viridiplantae</taxon>
        <taxon>Streptophyta</taxon>
        <taxon>Embryophyta</taxon>
        <taxon>Tracheophyta</taxon>
        <taxon>Spermatophyta</taxon>
        <taxon>Magnoliopsida</taxon>
        <taxon>Liliopsida</taxon>
        <taxon>Poales</taxon>
        <taxon>Poaceae</taxon>
        <taxon>BOP clade</taxon>
        <taxon>Oryzoideae</taxon>
        <taxon>Oryzeae</taxon>
        <taxon>Zizaniinae</taxon>
        <taxon>Zizania</taxon>
    </lineage>
</organism>
<proteinExistence type="predicted"/>
<dbReference type="EMBL" id="JAAALK010000287">
    <property type="protein sequence ID" value="KAG8058927.1"/>
    <property type="molecule type" value="Genomic_DNA"/>
</dbReference>
<dbReference type="GO" id="GO:0003735">
    <property type="term" value="F:structural constituent of ribosome"/>
    <property type="evidence" value="ECO:0007669"/>
    <property type="project" value="TreeGrafter"/>
</dbReference>
<gene>
    <name evidence="1" type="ORF">GUJ93_ZPchr0002g25705</name>
</gene>
<name>A0A8J5S973_ZIZPA</name>
<evidence type="ECO:0000313" key="1">
    <source>
        <dbReference type="EMBL" id="KAG8058927.1"/>
    </source>
</evidence>
<dbReference type="Proteomes" id="UP000729402">
    <property type="component" value="Unassembled WGS sequence"/>
</dbReference>
<dbReference type="Pfam" id="PF00428">
    <property type="entry name" value="Ribosomal_60s"/>
    <property type="match status" value="1"/>
</dbReference>
<dbReference type="AlphaFoldDB" id="A0A8J5S973"/>
<sequence length="148" mass="15387">MQVSSKWNDAKKWLAGRHIVHSKSIFLKKPVAKPGHSGDARVTPDILVASLGVKKIVKNQRPRPCWTSTTTTCALGTTPPSLTCMCVLVIHHSSISGAPIAIGGGAAPVATVAAPTAGGATVAALAAKENKEEAKEESDDDMGFSLFD</sequence>
<dbReference type="PANTHER" id="PTHR45696:SF10">
    <property type="entry name" value="LARGE RIBOSOMAL SUBUNIT PROTEIN P1"/>
    <property type="match status" value="1"/>
</dbReference>
<accession>A0A8J5S973</accession>
<dbReference type="GO" id="GO:0002181">
    <property type="term" value="P:cytoplasmic translation"/>
    <property type="evidence" value="ECO:0007669"/>
    <property type="project" value="TreeGrafter"/>
</dbReference>
<dbReference type="GO" id="GO:0022625">
    <property type="term" value="C:cytosolic large ribosomal subunit"/>
    <property type="evidence" value="ECO:0007669"/>
    <property type="project" value="TreeGrafter"/>
</dbReference>
<dbReference type="PANTHER" id="PTHR45696">
    <property type="entry name" value="60S ACIDIC RIBOSOMAL PROTEIN P1"/>
    <property type="match status" value="1"/>
</dbReference>